<feature type="domain" description="F-box" evidence="1">
    <location>
        <begin position="6"/>
        <end position="52"/>
    </location>
</feature>
<dbReference type="SMART" id="SM00256">
    <property type="entry name" value="FBOX"/>
    <property type="match status" value="1"/>
</dbReference>
<sequence>MVDNKYFDFEALPDEILLLIISYLPCKTLISMCSLSHFWRQLICNSQTFRREFEFIKDGAITEDSVIAYVAKNVPEIVRINASNPLFWQILEEESPVPEDSMVEPDPEMYFSLPRFLTRCRAIRNDDISRNRFVDLCDMVEQADPSDKLDYDPISPTIPLDSFTWRYWSSSPLIDDLLDYATFAEICTHIHLRLNTWDTAVWECESNSDQSDSGIVWEILRGVQMLSIPLDAMMTYFCAAAENSQVHLGIKYLRFLVQPGSSVTIESQQLRWGQQFENLHDLIINDDVHGDFYSPRPRHEISQDLLAQILLAMPNLGKLVLCDFHVLSDDEKQECLDMRQRKCILHVDFSGTEFACGFPLLSDKCYYIMLRRSPHIADLLGAGTKCVSIFQHSTFIDLSGNSEITDAMLINNWIFAEVLERGYWRGRIALRNCPGLRFSSQLHEHLMHYHTIDLSRNEAVTDDVLSGLLQIADAAPDRLESPWFVDVSRTSVTEQAYKRFMKQYKHVHVDWCRSEEIGESFKEKNREKMISDSMT</sequence>
<dbReference type="InterPro" id="IPR036047">
    <property type="entry name" value="F-box-like_dom_sf"/>
</dbReference>
<dbReference type="GeneID" id="90039611"/>
<evidence type="ECO:0000313" key="3">
    <source>
        <dbReference type="Proteomes" id="UP001498771"/>
    </source>
</evidence>
<comment type="caution">
    <text evidence="2">The sequence shown here is derived from an EMBL/GenBank/DDBJ whole genome shotgun (WGS) entry which is preliminary data.</text>
</comment>
<dbReference type="CDD" id="cd09917">
    <property type="entry name" value="F-box_SF"/>
    <property type="match status" value="1"/>
</dbReference>
<dbReference type="PROSITE" id="PS50181">
    <property type="entry name" value="FBOX"/>
    <property type="match status" value="1"/>
</dbReference>
<reference evidence="2 3" key="1">
    <citation type="submission" date="2024-03" db="EMBL/GenBank/DDBJ databases">
        <title>Genome-scale model development and genomic sequencing of the oleaginous clade Lipomyces.</title>
        <authorList>
            <consortium name="Lawrence Berkeley National Laboratory"/>
            <person name="Czajka J.J."/>
            <person name="Han Y."/>
            <person name="Kim J."/>
            <person name="Mondo S.J."/>
            <person name="Hofstad B.A."/>
            <person name="Robles A."/>
            <person name="Haridas S."/>
            <person name="Riley R."/>
            <person name="LaButti K."/>
            <person name="Pangilinan J."/>
            <person name="Andreopoulos W."/>
            <person name="Lipzen A."/>
            <person name="Yan J."/>
            <person name="Wang M."/>
            <person name="Ng V."/>
            <person name="Grigoriev I.V."/>
            <person name="Spatafora J.W."/>
            <person name="Magnuson J.K."/>
            <person name="Baker S.E."/>
            <person name="Pomraning K.R."/>
        </authorList>
    </citation>
    <scope>NUCLEOTIDE SEQUENCE [LARGE SCALE GENOMIC DNA]</scope>
    <source>
        <strain evidence="2 3">Phaff 52-87</strain>
    </source>
</reference>
<dbReference type="Proteomes" id="UP001498771">
    <property type="component" value="Unassembled WGS sequence"/>
</dbReference>
<dbReference type="Gene3D" id="1.20.1280.50">
    <property type="match status" value="1"/>
</dbReference>
<organism evidence="2 3">
    <name type="scientific">Myxozyma melibiosi</name>
    <dbReference type="NCBI Taxonomy" id="54550"/>
    <lineage>
        <taxon>Eukaryota</taxon>
        <taxon>Fungi</taxon>
        <taxon>Dikarya</taxon>
        <taxon>Ascomycota</taxon>
        <taxon>Saccharomycotina</taxon>
        <taxon>Lipomycetes</taxon>
        <taxon>Lipomycetales</taxon>
        <taxon>Lipomycetaceae</taxon>
        <taxon>Myxozyma</taxon>
    </lineage>
</organism>
<protein>
    <recommendedName>
        <fullName evidence="1">F-box domain-containing protein</fullName>
    </recommendedName>
</protein>
<dbReference type="RefSeq" id="XP_064768370.1">
    <property type="nucleotide sequence ID" value="XM_064914099.1"/>
</dbReference>
<dbReference type="EMBL" id="JBBJBU010000005">
    <property type="protein sequence ID" value="KAK7205337.1"/>
    <property type="molecule type" value="Genomic_DNA"/>
</dbReference>
<name>A0ABR1F6B2_9ASCO</name>
<dbReference type="SUPFAM" id="SSF81383">
    <property type="entry name" value="F-box domain"/>
    <property type="match status" value="1"/>
</dbReference>
<proteinExistence type="predicted"/>
<evidence type="ECO:0000259" key="1">
    <source>
        <dbReference type="PROSITE" id="PS50181"/>
    </source>
</evidence>
<dbReference type="Pfam" id="PF12937">
    <property type="entry name" value="F-box-like"/>
    <property type="match status" value="1"/>
</dbReference>
<accession>A0ABR1F6B2</accession>
<evidence type="ECO:0000313" key="2">
    <source>
        <dbReference type="EMBL" id="KAK7205337.1"/>
    </source>
</evidence>
<keyword evidence="3" id="KW-1185">Reference proteome</keyword>
<dbReference type="InterPro" id="IPR001810">
    <property type="entry name" value="F-box_dom"/>
</dbReference>
<gene>
    <name evidence="2" type="ORF">BZA70DRAFT_289261</name>
</gene>